<keyword evidence="3" id="KW-1185">Reference proteome</keyword>
<dbReference type="VEuPathDB" id="VectorBase:GPPI040767"/>
<sequence>MVESTQSAELFDIIYILQTSFTDYDDDIILYCANSLTNTYKNVNCCRCAVCLLVSLLSSAFVLLVIVGVVIYFVYFYDGDHSKDIENTLMKAKEKFEETKNILQH</sequence>
<name>A0A1B0BUB4_9MUSC</name>
<keyword evidence="1" id="KW-1133">Transmembrane helix</keyword>
<dbReference type="Proteomes" id="UP000092460">
    <property type="component" value="Unassembled WGS sequence"/>
</dbReference>
<proteinExistence type="predicted"/>
<accession>A0A1B0BUB4</accession>
<evidence type="ECO:0000313" key="2">
    <source>
        <dbReference type="EnsemblMetazoa" id="GPPI040767-PA"/>
    </source>
</evidence>
<reference evidence="2" key="2">
    <citation type="submission" date="2020-05" db="UniProtKB">
        <authorList>
            <consortium name="EnsemblMetazoa"/>
        </authorList>
    </citation>
    <scope>IDENTIFICATION</scope>
    <source>
        <strain evidence="2">IAEA</strain>
    </source>
</reference>
<keyword evidence="1" id="KW-0472">Membrane</keyword>
<evidence type="ECO:0000256" key="1">
    <source>
        <dbReference type="SAM" id="Phobius"/>
    </source>
</evidence>
<dbReference type="EnsemblMetazoa" id="GPPI040767-RA">
    <property type="protein sequence ID" value="GPPI040767-PA"/>
    <property type="gene ID" value="GPPI040767"/>
</dbReference>
<organism evidence="2 3">
    <name type="scientific">Glossina palpalis gambiensis</name>
    <dbReference type="NCBI Taxonomy" id="67801"/>
    <lineage>
        <taxon>Eukaryota</taxon>
        <taxon>Metazoa</taxon>
        <taxon>Ecdysozoa</taxon>
        <taxon>Arthropoda</taxon>
        <taxon>Hexapoda</taxon>
        <taxon>Insecta</taxon>
        <taxon>Pterygota</taxon>
        <taxon>Neoptera</taxon>
        <taxon>Endopterygota</taxon>
        <taxon>Diptera</taxon>
        <taxon>Brachycera</taxon>
        <taxon>Muscomorpha</taxon>
        <taxon>Hippoboscoidea</taxon>
        <taxon>Glossinidae</taxon>
        <taxon>Glossina</taxon>
    </lineage>
</organism>
<dbReference type="EMBL" id="JXJN01020599">
    <property type="status" value="NOT_ANNOTATED_CDS"/>
    <property type="molecule type" value="Genomic_DNA"/>
</dbReference>
<protein>
    <submittedName>
        <fullName evidence="2">Uncharacterized protein</fullName>
    </submittedName>
</protein>
<dbReference type="AlphaFoldDB" id="A0A1B0BUB4"/>
<reference evidence="3" key="1">
    <citation type="submission" date="2015-01" db="EMBL/GenBank/DDBJ databases">
        <authorList>
            <person name="Aksoy S."/>
            <person name="Warren W."/>
            <person name="Wilson R.K."/>
        </authorList>
    </citation>
    <scope>NUCLEOTIDE SEQUENCE [LARGE SCALE GENOMIC DNA]</scope>
    <source>
        <strain evidence="3">IAEA</strain>
    </source>
</reference>
<evidence type="ECO:0000313" key="3">
    <source>
        <dbReference type="Proteomes" id="UP000092460"/>
    </source>
</evidence>
<keyword evidence="1" id="KW-0812">Transmembrane</keyword>
<feature type="transmembrane region" description="Helical" evidence="1">
    <location>
        <begin position="50"/>
        <end position="75"/>
    </location>
</feature>